<dbReference type="GeneTree" id="ENSGT00940000178096"/>
<reference evidence="1" key="2">
    <citation type="submission" date="2025-09" db="UniProtKB">
        <authorList>
            <consortium name="Ensembl"/>
        </authorList>
    </citation>
    <scope>IDENTIFICATION</scope>
</reference>
<proteinExistence type="predicted"/>
<name>A0A3Q0T302_AMPCI</name>
<dbReference type="Proteomes" id="UP000261340">
    <property type="component" value="Unplaced"/>
</dbReference>
<organism evidence="1 2">
    <name type="scientific">Amphilophus citrinellus</name>
    <name type="common">Midas cichlid</name>
    <name type="synonym">Cichlasoma citrinellum</name>
    <dbReference type="NCBI Taxonomy" id="61819"/>
    <lineage>
        <taxon>Eukaryota</taxon>
        <taxon>Metazoa</taxon>
        <taxon>Chordata</taxon>
        <taxon>Craniata</taxon>
        <taxon>Vertebrata</taxon>
        <taxon>Euteleostomi</taxon>
        <taxon>Actinopterygii</taxon>
        <taxon>Neopterygii</taxon>
        <taxon>Teleostei</taxon>
        <taxon>Neoteleostei</taxon>
        <taxon>Acanthomorphata</taxon>
        <taxon>Ovalentaria</taxon>
        <taxon>Cichlomorphae</taxon>
        <taxon>Cichliformes</taxon>
        <taxon>Cichlidae</taxon>
        <taxon>New World cichlids</taxon>
        <taxon>Cichlasomatinae</taxon>
        <taxon>Heroini</taxon>
        <taxon>Amphilophus</taxon>
    </lineage>
</organism>
<dbReference type="GO" id="GO:0003676">
    <property type="term" value="F:nucleic acid binding"/>
    <property type="evidence" value="ECO:0007669"/>
    <property type="project" value="InterPro"/>
</dbReference>
<dbReference type="Ensembl" id="ENSACIT00000027233.1">
    <property type="protein sequence ID" value="ENSACIP00000026540.1"/>
    <property type="gene ID" value="ENSACIG00000020562.1"/>
</dbReference>
<evidence type="ECO:0000313" key="1">
    <source>
        <dbReference type="Ensembl" id="ENSACIP00000026540.1"/>
    </source>
</evidence>
<protein>
    <submittedName>
        <fullName evidence="1">Uncharacterized protein</fullName>
    </submittedName>
</protein>
<dbReference type="OMA" id="TEHAWDM"/>
<dbReference type="AlphaFoldDB" id="A0A3Q0T302"/>
<sequence length="69" mass="7740">ICFSRTMSTPHTARVAQAFLDQEHIQPLPWPAFMPDRFPTKCASDLLGGHVHQRQPQSMTIAQLQAALI</sequence>
<reference evidence="1" key="1">
    <citation type="submission" date="2025-08" db="UniProtKB">
        <authorList>
            <consortium name="Ensembl"/>
        </authorList>
    </citation>
    <scope>IDENTIFICATION</scope>
</reference>
<dbReference type="InterPro" id="IPR036397">
    <property type="entry name" value="RNaseH_sf"/>
</dbReference>
<accession>A0A3Q0T302</accession>
<keyword evidence="2" id="KW-1185">Reference proteome</keyword>
<dbReference type="Gene3D" id="3.30.420.10">
    <property type="entry name" value="Ribonuclease H-like superfamily/Ribonuclease H"/>
    <property type="match status" value="1"/>
</dbReference>
<evidence type="ECO:0000313" key="2">
    <source>
        <dbReference type="Proteomes" id="UP000261340"/>
    </source>
</evidence>